<accession>A0A0V8GI31</accession>
<protein>
    <recommendedName>
        <fullName evidence="9">Gram-positive cocci surface proteins LPxTG domain-containing protein</fullName>
    </recommendedName>
</protein>
<reference evidence="10 11" key="1">
    <citation type="journal article" date="2015" name="Int. J. Syst. Evol. Microbiol.">
        <title>Exiguobacterium enclense sp. nov., isolated from sediment.</title>
        <authorList>
            <person name="Dastager S.G."/>
            <person name="Mawlankar R."/>
            <person name="Sonalkar V.V."/>
            <person name="Thorat M.N."/>
            <person name="Mual P."/>
            <person name="Verma A."/>
            <person name="Krishnamurthi S."/>
            <person name="Tang S.K."/>
            <person name="Li W.J."/>
        </authorList>
    </citation>
    <scope>NUCLEOTIDE SEQUENCE [LARGE SCALE GENOMIC DNA]</scope>
    <source>
        <strain evidence="10 11">NIO-1109</strain>
    </source>
</reference>
<dbReference type="InterPro" id="IPR019931">
    <property type="entry name" value="LPXTG_anchor"/>
</dbReference>
<dbReference type="NCBIfam" id="TIGR01167">
    <property type="entry name" value="LPXTG_anchor"/>
    <property type="match status" value="1"/>
</dbReference>
<dbReference type="AlphaFoldDB" id="A0A0V8GI31"/>
<dbReference type="InterPro" id="IPR013783">
    <property type="entry name" value="Ig-like_fold"/>
</dbReference>
<dbReference type="PROSITE" id="PS50847">
    <property type="entry name" value="GRAM_POS_ANCHORING"/>
    <property type="match status" value="1"/>
</dbReference>
<evidence type="ECO:0000259" key="9">
    <source>
        <dbReference type="PROSITE" id="PS50847"/>
    </source>
</evidence>
<feature type="transmembrane region" description="Helical" evidence="7">
    <location>
        <begin position="457"/>
        <end position="475"/>
    </location>
</feature>
<sequence>MKKIIIFLLLLMWSGTGIAPVQAESKWDVTASGTGPYTLTFTGEGIVDVTSETALAFSDGLTGSGIDIASHPTVTFTAEKAPRIVVTEPTTQQSIILEFPKVDAQEPVTDDPVTPEEPVTEPEVKPDVKPDTQPVTPSKPKPTTPTKEKPVTETKPAPATNVKATKGQITGTVWYDANEDGIRQETEALLDDVSVFLITPRGDVTDMAITEQGNYIFEQVTPGMYQVKVDGYDIGLYTFTKPHQDSDVNTFGTTNVTIQAGDVRVIDAGMTEGDEMTEPSHFLTLTNFVDANGDQQPQEKEETVPMTYTLLDTVTGETAWTIEDEGDDHAFAGGDSFPIGTYILKVKAPAGYTVKAMHHLDYIAFEEDMSEAKDAQAHLLKHLKRQSVDAVLDLTRDGGGTMVAVELAPPAKSVKETPTKVVSPVKSTAPVAAKADTSSTPSVTAERLPQAGEDKPFPFAVVGGMSAVVGLWLLVRKR</sequence>
<dbReference type="InterPro" id="IPR033764">
    <property type="entry name" value="Sdr_B"/>
</dbReference>
<keyword evidence="7" id="KW-0472">Membrane</keyword>
<organism evidence="10 11">
    <name type="scientific">Exiguobacterium indicum</name>
    <dbReference type="NCBI Taxonomy" id="296995"/>
    <lineage>
        <taxon>Bacteria</taxon>
        <taxon>Bacillati</taxon>
        <taxon>Bacillota</taxon>
        <taxon>Bacilli</taxon>
        <taxon>Bacillales</taxon>
        <taxon>Bacillales Family XII. Incertae Sedis</taxon>
        <taxon>Exiguobacterium</taxon>
    </lineage>
</organism>
<evidence type="ECO:0000256" key="7">
    <source>
        <dbReference type="SAM" id="Phobius"/>
    </source>
</evidence>
<evidence type="ECO:0000256" key="6">
    <source>
        <dbReference type="SAM" id="MobiDB-lite"/>
    </source>
</evidence>
<keyword evidence="3" id="KW-0964">Secreted</keyword>
<dbReference type="Gene3D" id="2.60.40.10">
    <property type="entry name" value="Immunoglobulins"/>
    <property type="match status" value="1"/>
</dbReference>
<comment type="caution">
    <text evidence="10">The sequence shown here is derived from an EMBL/GenBank/DDBJ whole genome shotgun (WGS) entry which is preliminary data.</text>
</comment>
<keyword evidence="7" id="KW-1133">Transmembrane helix</keyword>
<keyword evidence="5" id="KW-0572">Peptidoglycan-anchor</keyword>
<gene>
    <name evidence="10" type="ORF">AS033_00685</name>
</gene>
<keyword evidence="7" id="KW-0812">Transmembrane</keyword>
<feature type="signal peptide" evidence="8">
    <location>
        <begin position="1"/>
        <end position="19"/>
    </location>
</feature>
<dbReference type="SUPFAM" id="SSF117074">
    <property type="entry name" value="Hypothetical protein PA1324"/>
    <property type="match status" value="1"/>
</dbReference>
<evidence type="ECO:0000256" key="8">
    <source>
        <dbReference type="SAM" id="SignalP"/>
    </source>
</evidence>
<dbReference type="OrthoDB" id="2056845at2"/>
<dbReference type="Pfam" id="PF17210">
    <property type="entry name" value="SdrD_B"/>
    <property type="match status" value="1"/>
</dbReference>
<keyword evidence="2" id="KW-0134">Cell wall</keyword>
<name>A0A0V8GI31_9BACL</name>
<evidence type="ECO:0000313" key="10">
    <source>
        <dbReference type="EMBL" id="KSU49915.1"/>
    </source>
</evidence>
<evidence type="ECO:0000256" key="2">
    <source>
        <dbReference type="ARBA" id="ARBA00022512"/>
    </source>
</evidence>
<feature type="domain" description="Gram-positive cocci surface proteins LPxTG" evidence="9">
    <location>
        <begin position="448"/>
        <end position="478"/>
    </location>
</feature>
<evidence type="ECO:0000256" key="5">
    <source>
        <dbReference type="ARBA" id="ARBA00023088"/>
    </source>
</evidence>
<dbReference type="EMBL" id="LNQL01000001">
    <property type="protein sequence ID" value="KSU49915.1"/>
    <property type="molecule type" value="Genomic_DNA"/>
</dbReference>
<dbReference type="Proteomes" id="UP000053797">
    <property type="component" value="Unassembled WGS sequence"/>
</dbReference>
<feature type="chain" id="PRO_5039560968" description="Gram-positive cocci surface proteins LPxTG domain-containing protein" evidence="8">
    <location>
        <begin position="20"/>
        <end position="478"/>
    </location>
</feature>
<evidence type="ECO:0000256" key="1">
    <source>
        <dbReference type="ARBA" id="ARBA00004168"/>
    </source>
</evidence>
<keyword evidence="4 8" id="KW-0732">Signal</keyword>
<evidence type="ECO:0000256" key="4">
    <source>
        <dbReference type="ARBA" id="ARBA00022729"/>
    </source>
</evidence>
<evidence type="ECO:0000256" key="3">
    <source>
        <dbReference type="ARBA" id="ARBA00022525"/>
    </source>
</evidence>
<evidence type="ECO:0000313" key="11">
    <source>
        <dbReference type="Proteomes" id="UP000053797"/>
    </source>
</evidence>
<feature type="region of interest" description="Disordered" evidence="6">
    <location>
        <begin position="100"/>
        <end position="158"/>
    </location>
</feature>
<comment type="subcellular location">
    <subcellularLocation>
        <location evidence="1">Secreted</location>
        <location evidence="1">Cell wall</location>
        <topology evidence="1">Peptidoglycan-anchor</topology>
    </subcellularLocation>
</comment>
<dbReference type="RefSeq" id="WP_058264540.1">
    <property type="nucleotide sequence ID" value="NZ_FMYN01000001.1"/>
</dbReference>
<proteinExistence type="predicted"/>